<dbReference type="GO" id="GO:0036297">
    <property type="term" value="P:interstrand cross-link repair"/>
    <property type="evidence" value="ECO:0007669"/>
    <property type="project" value="InterPro"/>
</dbReference>
<organism evidence="5 6">
    <name type="scientific">Acrobeloides nanus</name>
    <dbReference type="NCBI Taxonomy" id="290746"/>
    <lineage>
        <taxon>Eukaryota</taxon>
        <taxon>Metazoa</taxon>
        <taxon>Ecdysozoa</taxon>
        <taxon>Nematoda</taxon>
        <taxon>Chromadorea</taxon>
        <taxon>Rhabditida</taxon>
        <taxon>Tylenchina</taxon>
        <taxon>Cephalobomorpha</taxon>
        <taxon>Cephaloboidea</taxon>
        <taxon>Cephalobidae</taxon>
        <taxon>Acrobeloides</taxon>
    </lineage>
</organism>
<reference evidence="6" key="1">
    <citation type="submission" date="2022-11" db="UniProtKB">
        <authorList>
            <consortium name="WormBaseParasite"/>
        </authorList>
    </citation>
    <scope>IDENTIFICATION</scope>
</reference>
<dbReference type="GO" id="GO:0008270">
    <property type="term" value="F:zinc ion binding"/>
    <property type="evidence" value="ECO:0007669"/>
    <property type="project" value="UniProtKB-KW"/>
</dbReference>
<dbReference type="PANTHER" id="PTHR16047">
    <property type="entry name" value="RFWD3 PROTEIN"/>
    <property type="match status" value="1"/>
</dbReference>
<dbReference type="AlphaFoldDB" id="A0A914DM37"/>
<protein>
    <submittedName>
        <fullName evidence="6">RING-type domain-containing protein</fullName>
    </submittedName>
</protein>
<dbReference type="InterPro" id="IPR013083">
    <property type="entry name" value="Znf_RING/FYVE/PHD"/>
</dbReference>
<dbReference type="InterPro" id="IPR001841">
    <property type="entry name" value="Znf_RING"/>
</dbReference>
<dbReference type="Proteomes" id="UP000887540">
    <property type="component" value="Unplaced"/>
</dbReference>
<dbReference type="Pfam" id="PF13639">
    <property type="entry name" value="zf-RING_2"/>
    <property type="match status" value="1"/>
</dbReference>
<feature type="domain" description="RING-type" evidence="4">
    <location>
        <begin position="5"/>
        <end position="44"/>
    </location>
</feature>
<evidence type="ECO:0000313" key="6">
    <source>
        <dbReference type="WBParaSite" id="ACRNAN_scaffold294.g15265.t1"/>
    </source>
</evidence>
<dbReference type="InterPro" id="IPR037381">
    <property type="entry name" value="RFWD3"/>
</dbReference>
<evidence type="ECO:0000256" key="3">
    <source>
        <dbReference type="PROSITE-ProRule" id="PRU00175"/>
    </source>
</evidence>
<dbReference type="GO" id="GO:0016567">
    <property type="term" value="P:protein ubiquitination"/>
    <property type="evidence" value="ECO:0007669"/>
    <property type="project" value="InterPro"/>
</dbReference>
<name>A0A914DM37_9BILA</name>
<dbReference type="Gene3D" id="3.30.40.10">
    <property type="entry name" value="Zinc/RING finger domain, C3HC4 (zinc finger)"/>
    <property type="match status" value="1"/>
</dbReference>
<evidence type="ECO:0000256" key="2">
    <source>
        <dbReference type="ARBA" id="ARBA00022833"/>
    </source>
</evidence>
<keyword evidence="1 3" id="KW-0479">Metal-binding</keyword>
<sequence length="149" mass="17969">MLGDCCICQNNLEDHLATLYCGHVFHDNCIEEAIRIHKKCPLCQKEFAERDIIKLITDTHPLREEYLPQEYNDIKEIIQLFSIQNRDTETPEEFKDLLRHVNRTIRATKLSFQQLTQEIYDEKKNAEQKLLERKASKKRRFLSFFRRRQ</sequence>
<dbReference type="SUPFAM" id="SSF57850">
    <property type="entry name" value="RING/U-box"/>
    <property type="match status" value="1"/>
</dbReference>
<accession>A0A914DM37</accession>
<keyword evidence="5" id="KW-1185">Reference proteome</keyword>
<dbReference type="GO" id="GO:0004842">
    <property type="term" value="F:ubiquitin-protein transferase activity"/>
    <property type="evidence" value="ECO:0007669"/>
    <property type="project" value="InterPro"/>
</dbReference>
<dbReference type="WBParaSite" id="ACRNAN_scaffold294.g15265.t1">
    <property type="protein sequence ID" value="ACRNAN_scaffold294.g15265.t1"/>
    <property type="gene ID" value="ACRNAN_scaffold294.g15265"/>
</dbReference>
<keyword evidence="1 3" id="KW-0863">Zinc-finger</keyword>
<dbReference type="GO" id="GO:0005634">
    <property type="term" value="C:nucleus"/>
    <property type="evidence" value="ECO:0007669"/>
    <property type="project" value="InterPro"/>
</dbReference>
<proteinExistence type="predicted"/>
<dbReference type="PANTHER" id="PTHR16047:SF7">
    <property type="entry name" value="E3 UBIQUITIN-PROTEIN LIGASE RFWD3"/>
    <property type="match status" value="1"/>
</dbReference>
<keyword evidence="2" id="KW-0862">Zinc</keyword>
<evidence type="ECO:0000256" key="1">
    <source>
        <dbReference type="ARBA" id="ARBA00022771"/>
    </source>
</evidence>
<evidence type="ECO:0000313" key="5">
    <source>
        <dbReference type="Proteomes" id="UP000887540"/>
    </source>
</evidence>
<evidence type="ECO:0000259" key="4">
    <source>
        <dbReference type="PROSITE" id="PS50089"/>
    </source>
</evidence>
<dbReference type="PROSITE" id="PS50089">
    <property type="entry name" value="ZF_RING_2"/>
    <property type="match status" value="1"/>
</dbReference>
<dbReference type="SMART" id="SM00184">
    <property type="entry name" value="RING"/>
    <property type="match status" value="1"/>
</dbReference>